<evidence type="ECO:0000256" key="5">
    <source>
        <dbReference type="ARBA" id="ARBA00022832"/>
    </source>
</evidence>
<reference evidence="12 13" key="1">
    <citation type="journal article" name="Front. Microbiol.">
        <title>Sugar Metabolism of the First Thermophilic Planctomycete Thermogutta terrifontis: Comparative Genomic and Transcriptomic Approaches.</title>
        <authorList>
            <person name="Elcheninov A.G."/>
            <person name="Menzel P."/>
            <person name="Gudbergsdottir S.R."/>
            <person name="Slesarev A.I."/>
            <person name="Kadnikov V.V."/>
            <person name="Krogh A."/>
            <person name="Bonch-Osmolovskaya E.A."/>
            <person name="Peng X."/>
            <person name="Kublanov I.V."/>
        </authorList>
    </citation>
    <scope>NUCLEOTIDE SEQUENCE [LARGE SCALE GENOMIC DNA]</scope>
    <source>
        <strain evidence="12 13">R1</strain>
    </source>
</reference>
<evidence type="ECO:0000256" key="1">
    <source>
        <dbReference type="ARBA" id="ARBA00004956"/>
    </source>
</evidence>
<keyword evidence="8 10" id="KW-0275">Fatty acid biosynthesis</keyword>
<dbReference type="Proteomes" id="UP000215086">
    <property type="component" value="Chromosome"/>
</dbReference>
<keyword evidence="5 10" id="KW-0276">Fatty acid metabolism</keyword>
<keyword evidence="12" id="KW-0436">Ligase</keyword>
<dbReference type="NCBIfam" id="TIGR00513">
    <property type="entry name" value="accA"/>
    <property type="match status" value="1"/>
</dbReference>
<dbReference type="PANTHER" id="PTHR42853">
    <property type="entry name" value="ACETYL-COENZYME A CARBOXYLASE CARBOXYL TRANSFERASE SUBUNIT ALPHA"/>
    <property type="match status" value="1"/>
</dbReference>
<keyword evidence="13" id="KW-1185">Reference proteome</keyword>
<comment type="function">
    <text evidence="10">Component of the acetyl coenzyme A carboxylase (ACC) complex. First, biotin carboxylase catalyzes the carboxylation of biotin on its carrier protein (BCCP) and then the CO(2) group is transferred by the carboxyltransferase to acetyl-CoA to form malonyl-CoA.</text>
</comment>
<dbReference type="Gene3D" id="3.90.226.10">
    <property type="entry name" value="2-enoyl-CoA Hydratase, Chain A, domain 1"/>
    <property type="match status" value="1"/>
</dbReference>
<feature type="domain" description="CoA carboxyltransferase C-terminal" evidence="11">
    <location>
        <begin position="35"/>
        <end position="292"/>
    </location>
</feature>
<evidence type="ECO:0000256" key="8">
    <source>
        <dbReference type="ARBA" id="ARBA00023160"/>
    </source>
</evidence>
<gene>
    <name evidence="10" type="primary">accA</name>
    <name evidence="12" type="ORF">THTE_1836</name>
</gene>
<comment type="catalytic activity">
    <reaction evidence="9 10">
        <text>N(6)-carboxybiotinyl-L-lysyl-[protein] + acetyl-CoA = N(6)-biotinyl-L-lysyl-[protein] + malonyl-CoA</text>
        <dbReference type="Rhea" id="RHEA:54728"/>
        <dbReference type="Rhea" id="RHEA-COMP:10505"/>
        <dbReference type="Rhea" id="RHEA-COMP:10506"/>
        <dbReference type="ChEBI" id="CHEBI:57288"/>
        <dbReference type="ChEBI" id="CHEBI:57384"/>
        <dbReference type="ChEBI" id="CHEBI:83144"/>
        <dbReference type="ChEBI" id="CHEBI:83145"/>
        <dbReference type="EC" id="2.1.3.15"/>
    </reaction>
</comment>
<dbReference type="EC" id="2.1.3.15" evidence="10"/>
<dbReference type="InterPro" id="IPR011763">
    <property type="entry name" value="COA_CT_C"/>
</dbReference>
<organism evidence="12 13">
    <name type="scientific">Thermogutta terrifontis</name>
    <dbReference type="NCBI Taxonomy" id="1331910"/>
    <lineage>
        <taxon>Bacteria</taxon>
        <taxon>Pseudomonadati</taxon>
        <taxon>Planctomycetota</taxon>
        <taxon>Planctomycetia</taxon>
        <taxon>Pirellulales</taxon>
        <taxon>Thermoguttaceae</taxon>
        <taxon>Thermogutta</taxon>
    </lineage>
</organism>
<dbReference type="NCBIfam" id="NF004344">
    <property type="entry name" value="PRK05724.1"/>
    <property type="match status" value="1"/>
</dbReference>
<dbReference type="AlphaFoldDB" id="A0A286REP6"/>
<dbReference type="PANTHER" id="PTHR42853:SF3">
    <property type="entry name" value="ACETYL-COENZYME A CARBOXYLASE CARBOXYL TRANSFERASE SUBUNIT ALPHA, CHLOROPLASTIC"/>
    <property type="match status" value="1"/>
</dbReference>
<evidence type="ECO:0000256" key="3">
    <source>
        <dbReference type="ARBA" id="ARBA00022679"/>
    </source>
</evidence>
<evidence type="ECO:0000256" key="2">
    <source>
        <dbReference type="ARBA" id="ARBA00022516"/>
    </source>
</evidence>
<keyword evidence="2 10" id="KW-0444">Lipid biosynthesis</keyword>
<evidence type="ECO:0000256" key="10">
    <source>
        <dbReference type="HAMAP-Rule" id="MF_00823"/>
    </source>
</evidence>
<keyword evidence="3 10" id="KW-0808">Transferase</keyword>
<evidence type="ECO:0000313" key="12">
    <source>
        <dbReference type="EMBL" id="ASV74438.1"/>
    </source>
</evidence>
<evidence type="ECO:0000256" key="7">
    <source>
        <dbReference type="ARBA" id="ARBA00023098"/>
    </source>
</evidence>
<dbReference type="OrthoDB" id="9808023at2"/>
<keyword evidence="4 10" id="KW-0547">Nucleotide-binding</keyword>
<dbReference type="PROSITE" id="PS50989">
    <property type="entry name" value="COA_CT_CTER"/>
    <property type="match status" value="1"/>
</dbReference>
<evidence type="ECO:0000256" key="4">
    <source>
        <dbReference type="ARBA" id="ARBA00022741"/>
    </source>
</evidence>
<dbReference type="GO" id="GO:0003989">
    <property type="term" value="F:acetyl-CoA carboxylase activity"/>
    <property type="evidence" value="ECO:0007669"/>
    <property type="project" value="InterPro"/>
</dbReference>
<comment type="pathway">
    <text evidence="1 10">Lipid metabolism; malonyl-CoA biosynthesis; malonyl-CoA from acetyl-CoA: step 1/1.</text>
</comment>
<comment type="subcellular location">
    <subcellularLocation>
        <location evidence="10">Cytoplasm</location>
    </subcellularLocation>
</comment>
<protein>
    <recommendedName>
        <fullName evidence="10">Acetyl-coenzyme A carboxylase carboxyl transferase subunit alpha</fullName>
        <shortName evidence="10">ACCase subunit alpha</shortName>
        <shortName evidence="10">Acetyl-CoA carboxylase carboxyltransferase subunit alpha</shortName>
        <ecNumber evidence="10">2.1.3.15</ecNumber>
    </recommendedName>
</protein>
<dbReference type="HAMAP" id="MF_00823">
    <property type="entry name" value="AcetylCoA_CT_alpha"/>
    <property type="match status" value="1"/>
</dbReference>
<evidence type="ECO:0000256" key="9">
    <source>
        <dbReference type="ARBA" id="ARBA00049152"/>
    </source>
</evidence>
<dbReference type="Pfam" id="PF03255">
    <property type="entry name" value="ACCA"/>
    <property type="match status" value="1"/>
</dbReference>
<dbReference type="KEGG" id="ttf:THTE_1836"/>
<dbReference type="EMBL" id="CP018477">
    <property type="protein sequence ID" value="ASV74438.1"/>
    <property type="molecule type" value="Genomic_DNA"/>
</dbReference>
<dbReference type="SUPFAM" id="SSF52096">
    <property type="entry name" value="ClpP/crotonase"/>
    <property type="match status" value="1"/>
</dbReference>
<keyword evidence="6 10" id="KW-0067">ATP-binding</keyword>
<sequence>MSEYRLAFERPIYELEARLEKLERLAQTDPAAREELQQKRKELIDLMVQIYSNLKPWEVVEVARHPDRPKTSDYLQLTFDEFVELHGDKCFGDDRAIRTGWAKLDTFKVMVIGHEKGKNTKERLACNYGCAHPEGYRKAMHKMKLAAKFRLPIVCLIDTPGAYPGIGAEERGQAQVIAESMFLMSKLPTPIVCVVIGEGGSGGALAIGVGDRVAMLEHAYYSVISPEGCAGILWKDRQYKEEAARALKMTSKDLIQLGLIDDVIPEPLGGAHRDPFQMASRLKLYLRNTLKELTAIPIPELLEARYQKFRRMGVYLEGGEAVSTAMQPAAANSDAYSPAQEIADEGAAGDA</sequence>
<keyword evidence="10" id="KW-0963">Cytoplasm</keyword>
<dbReference type="NCBIfam" id="NF041504">
    <property type="entry name" value="AccA_sub"/>
    <property type="match status" value="1"/>
</dbReference>
<comment type="subunit">
    <text evidence="10">Acetyl-CoA carboxylase is a heterohexamer composed of biotin carboxyl carrier protein (AccB), biotin carboxylase (AccC) and two subunits each of ACCase subunit alpha (AccA) and ACCase subunit beta (AccD).</text>
</comment>
<dbReference type="InterPro" id="IPR001095">
    <property type="entry name" value="Acetyl_CoA_COase_a_su"/>
</dbReference>
<dbReference type="PRINTS" id="PR01069">
    <property type="entry name" value="ACCCTRFRASEA"/>
</dbReference>
<accession>A0A286REP6</accession>
<evidence type="ECO:0000259" key="11">
    <source>
        <dbReference type="PROSITE" id="PS50989"/>
    </source>
</evidence>
<dbReference type="GO" id="GO:0006633">
    <property type="term" value="P:fatty acid biosynthetic process"/>
    <property type="evidence" value="ECO:0007669"/>
    <property type="project" value="UniProtKB-KW"/>
</dbReference>
<dbReference type="UniPathway" id="UPA00655">
    <property type="reaction ID" value="UER00711"/>
</dbReference>
<dbReference type="GO" id="GO:2001295">
    <property type="term" value="P:malonyl-CoA biosynthetic process"/>
    <property type="evidence" value="ECO:0007669"/>
    <property type="project" value="UniProtKB-UniRule"/>
</dbReference>
<dbReference type="GO" id="GO:0016743">
    <property type="term" value="F:carboxyl- or carbamoyltransferase activity"/>
    <property type="evidence" value="ECO:0007669"/>
    <property type="project" value="UniProtKB-UniRule"/>
</dbReference>
<dbReference type="InterPro" id="IPR029045">
    <property type="entry name" value="ClpP/crotonase-like_dom_sf"/>
</dbReference>
<keyword evidence="7 10" id="KW-0443">Lipid metabolism</keyword>
<dbReference type="GO" id="GO:0005524">
    <property type="term" value="F:ATP binding"/>
    <property type="evidence" value="ECO:0007669"/>
    <property type="project" value="UniProtKB-KW"/>
</dbReference>
<evidence type="ECO:0000256" key="6">
    <source>
        <dbReference type="ARBA" id="ARBA00022840"/>
    </source>
</evidence>
<proteinExistence type="inferred from homology"/>
<evidence type="ECO:0000313" key="13">
    <source>
        <dbReference type="Proteomes" id="UP000215086"/>
    </source>
</evidence>
<name>A0A286REP6_9BACT</name>
<comment type="similarity">
    <text evidence="10">Belongs to the AccA family.</text>
</comment>
<dbReference type="GO" id="GO:0009317">
    <property type="term" value="C:acetyl-CoA carboxylase complex"/>
    <property type="evidence" value="ECO:0007669"/>
    <property type="project" value="InterPro"/>
</dbReference>